<sequence length="63" mass="7585">MDDGLLFKVKYIYEDQKCVDNTFLDRMNRPYENLNVANQKRPLFHSPITMSHLKDSRESFINF</sequence>
<accession>A0A177BCZ8</accession>
<protein>
    <submittedName>
        <fullName evidence="1">Uncharacterized protein</fullName>
    </submittedName>
</protein>
<evidence type="ECO:0000313" key="2">
    <source>
        <dbReference type="Proteomes" id="UP000078046"/>
    </source>
</evidence>
<proteinExistence type="predicted"/>
<organism evidence="1 2">
    <name type="scientific">Intoshia linei</name>
    <dbReference type="NCBI Taxonomy" id="1819745"/>
    <lineage>
        <taxon>Eukaryota</taxon>
        <taxon>Metazoa</taxon>
        <taxon>Spiralia</taxon>
        <taxon>Lophotrochozoa</taxon>
        <taxon>Mesozoa</taxon>
        <taxon>Orthonectida</taxon>
        <taxon>Rhopaluridae</taxon>
        <taxon>Intoshia</taxon>
    </lineage>
</organism>
<keyword evidence="2" id="KW-1185">Reference proteome</keyword>
<dbReference type="Proteomes" id="UP000078046">
    <property type="component" value="Unassembled WGS sequence"/>
</dbReference>
<comment type="caution">
    <text evidence="1">The sequence shown here is derived from an EMBL/GenBank/DDBJ whole genome shotgun (WGS) entry which is preliminary data.</text>
</comment>
<name>A0A177BCZ8_9BILA</name>
<gene>
    <name evidence="1" type="ORF">A3Q56_00147</name>
</gene>
<evidence type="ECO:0000313" key="1">
    <source>
        <dbReference type="EMBL" id="OAF72056.1"/>
    </source>
</evidence>
<reference evidence="1 2" key="1">
    <citation type="submission" date="2016-04" db="EMBL/GenBank/DDBJ databases">
        <title>The genome of Intoshia linei affirms orthonectids as highly simplified spiralians.</title>
        <authorList>
            <person name="Mikhailov K.V."/>
            <person name="Slusarev G.S."/>
            <person name="Nikitin M.A."/>
            <person name="Logacheva M.D."/>
            <person name="Penin A."/>
            <person name="Aleoshin V."/>
            <person name="Panchin Y.V."/>
        </authorList>
    </citation>
    <scope>NUCLEOTIDE SEQUENCE [LARGE SCALE GENOMIC DNA]</scope>
    <source>
        <strain evidence="1">Intl2013</strain>
        <tissue evidence="1">Whole animal</tissue>
    </source>
</reference>
<dbReference type="AlphaFoldDB" id="A0A177BCZ8"/>
<dbReference type="EMBL" id="LWCA01000006">
    <property type="protein sequence ID" value="OAF72056.1"/>
    <property type="molecule type" value="Genomic_DNA"/>
</dbReference>